<reference evidence="2" key="2">
    <citation type="submission" date="2014-03" db="EMBL/GenBank/DDBJ databases">
        <authorList>
            <person name="Genoscope - CEA"/>
        </authorList>
    </citation>
    <scope>NUCLEOTIDE SEQUENCE</scope>
</reference>
<reference evidence="2" key="1">
    <citation type="journal article" date="2014" name="Nat. Commun.">
        <title>The rainbow trout genome provides novel insights into evolution after whole-genome duplication in vertebrates.</title>
        <authorList>
            <person name="Berthelot C."/>
            <person name="Brunet F."/>
            <person name="Chalopin D."/>
            <person name="Juanchich A."/>
            <person name="Bernard M."/>
            <person name="Noel B."/>
            <person name="Bento P."/>
            <person name="Da Silva C."/>
            <person name="Labadie K."/>
            <person name="Alberti A."/>
            <person name="Aury J.M."/>
            <person name="Louis A."/>
            <person name="Dehais P."/>
            <person name="Bardou P."/>
            <person name="Montfort J."/>
            <person name="Klopp C."/>
            <person name="Cabau C."/>
            <person name="Gaspin C."/>
            <person name="Thorgaard G.H."/>
            <person name="Boussaha M."/>
            <person name="Quillet E."/>
            <person name="Guyomard R."/>
            <person name="Galiana D."/>
            <person name="Bobe J."/>
            <person name="Volff J.N."/>
            <person name="Genet C."/>
            <person name="Wincker P."/>
            <person name="Jaillon O."/>
            <person name="Roest Crollius H."/>
            <person name="Guiguen Y."/>
        </authorList>
    </citation>
    <scope>NUCLEOTIDE SEQUENCE [LARGE SCALE GENOMIC DNA]</scope>
</reference>
<dbReference type="InterPro" id="IPR015351">
    <property type="entry name" value="RBP-J/Cbf11/Cbf12_DNA-bd"/>
</dbReference>
<dbReference type="EMBL" id="FR955910">
    <property type="protein sequence ID" value="CDR00320.1"/>
    <property type="molecule type" value="Genomic_DNA"/>
</dbReference>
<evidence type="ECO:0000313" key="2">
    <source>
        <dbReference type="EMBL" id="CDR00320.1"/>
    </source>
</evidence>
<dbReference type="InterPro" id="IPR008967">
    <property type="entry name" value="p53-like_TF_DNA-bd_sf"/>
</dbReference>
<dbReference type="GO" id="GO:0005634">
    <property type="term" value="C:nucleus"/>
    <property type="evidence" value="ECO:0007669"/>
    <property type="project" value="InterPro"/>
</dbReference>
<accession>A0A060ZGJ5</accession>
<dbReference type="SUPFAM" id="SSF49417">
    <property type="entry name" value="p53-like transcription factors"/>
    <property type="match status" value="1"/>
</dbReference>
<dbReference type="STRING" id="8022.A0A060ZGJ5"/>
<dbReference type="SMART" id="SM01267">
    <property type="entry name" value="LAG1_DNAbind"/>
    <property type="match status" value="1"/>
</dbReference>
<dbReference type="Pfam" id="PF09271">
    <property type="entry name" value="LAG1-DNAbind"/>
    <property type="match status" value="1"/>
</dbReference>
<feature type="domain" description="RBP-J/Cbf11/Cbf12 DNA binding" evidence="1">
    <location>
        <begin position="27"/>
        <end position="143"/>
    </location>
</feature>
<organism evidence="2 3">
    <name type="scientific">Oncorhynchus mykiss</name>
    <name type="common">Rainbow trout</name>
    <name type="synonym">Salmo gairdneri</name>
    <dbReference type="NCBI Taxonomy" id="8022"/>
    <lineage>
        <taxon>Eukaryota</taxon>
        <taxon>Metazoa</taxon>
        <taxon>Chordata</taxon>
        <taxon>Craniata</taxon>
        <taxon>Vertebrata</taxon>
        <taxon>Euteleostomi</taxon>
        <taxon>Actinopterygii</taxon>
        <taxon>Neopterygii</taxon>
        <taxon>Teleostei</taxon>
        <taxon>Protacanthopterygii</taxon>
        <taxon>Salmoniformes</taxon>
        <taxon>Salmonidae</taxon>
        <taxon>Salmoninae</taxon>
        <taxon>Oncorhynchus</taxon>
    </lineage>
</organism>
<dbReference type="GO" id="GO:0003677">
    <property type="term" value="F:DNA binding"/>
    <property type="evidence" value="ECO:0007669"/>
    <property type="project" value="InterPro"/>
</dbReference>
<dbReference type="Gene3D" id="2.60.40.1450">
    <property type="entry name" value="LAG1, DNA binding domain"/>
    <property type="match status" value="1"/>
</dbReference>
<gene>
    <name evidence="2" type="ORF">GSONMT00034110001</name>
</gene>
<dbReference type="AlphaFoldDB" id="A0A060ZGJ5"/>
<proteinExistence type="predicted"/>
<dbReference type="Proteomes" id="UP000193380">
    <property type="component" value="Unassembled WGS sequence"/>
</dbReference>
<evidence type="ECO:0000313" key="3">
    <source>
        <dbReference type="Proteomes" id="UP000193380"/>
    </source>
</evidence>
<evidence type="ECO:0000259" key="1">
    <source>
        <dbReference type="SMART" id="SM01267"/>
    </source>
</evidence>
<dbReference type="InterPro" id="IPR040159">
    <property type="entry name" value="CLS_fam"/>
</dbReference>
<protein>
    <recommendedName>
        <fullName evidence="1">RBP-J/Cbf11/Cbf12 DNA binding domain-containing protein</fullName>
    </recommendedName>
</protein>
<dbReference type="GO" id="GO:0001228">
    <property type="term" value="F:DNA-binding transcription activator activity, RNA polymerase II-specific"/>
    <property type="evidence" value="ECO:0007669"/>
    <property type="project" value="InterPro"/>
</dbReference>
<sequence>LDQSFSPLPRVTRESVRQYLQFPPDQSVRILHAKVAQKSYGNEKRFFCPPPCVYISGSGWKLKQDILNATGAGDSCYRLYGYMGLDSSCVTQADTYKLAFEDQPDARVRGGIEIKIYQGERGLPFYDKHMASCVSSPTSRLTAIQGLGSN</sequence>
<dbReference type="InterPro" id="IPR037095">
    <property type="entry name" value="RBP-J/Cbf11_DNA-bd_sf"/>
</dbReference>
<dbReference type="PaxDb" id="8022-A0A060ZGJ5"/>
<dbReference type="PANTHER" id="PTHR10665">
    <property type="entry name" value="RECOMBINING BINDING PROTEIN SUPPRESSOR OF HAIRLESS"/>
    <property type="match status" value="1"/>
</dbReference>
<feature type="non-terminal residue" evidence="2">
    <location>
        <position position="1"/>
    </location>
</feature>
<name>A0A060ZGJ5_ONCMY</name>